<keyword evidence="3 6" id="KW-0238">DNA-binding</keyword>
<evidence type="ECO:0000256" key="2">
    <source>
        <dbReference type="ARBA" id="ARBA00022473"/>
    </source>
</evidence>
<dbReference type="CDD" id="cd00086">
    <property type="entry name" value="homeodomain"/>
    <property type="match status" value="1"/>
</dbReference>
<dbReference type="InterPro" id="IPR001356">
    <property type="entry name" value="HD"/>
</dbReference>
<feature type="DNA-binding region" description="Homeobox" evidence="6">
    <location>
        <begin position="120"/>
        <end position="179"/>
    </location>
</feature>
<dbReference type="Proteomes" id="UP000046395">
    <property type="component" value="Unassembled WGS sequence"/>
</dbReference>
<feature type="domain" description="Homeobox" evidence="9">
    <location>
        <begin position="118"/>
        <end position="178"/>
    </location>
</feature>
<keyword evidence="2" id="KW-0217">Developmental protein</keyword>
<dbReference type="GO" id="GO:0005634">
    <property type="term" value="C:nucleus"/>
    <property type="evidence" value="ECO:0007669"/>
    <property type="project" value="UniProtKB-SubCell"/>
</dbReference>
<dbReference type="InterPro" id="IPR009057">
    <property type="entry name" value="Homeodomain-like_sf"/>
</dbReference>
<dbReference type="Gene3D" id="1.10.10.60">
    <property type="entry name" value="Homeodomain-like"/>
    <property type="match status" value="1"/>
</dbReference>
<organism evidence="10 11">
    <name type="scientific">Trichuris muris</name>
    <name type="common">Mouse whipworm</name>
    <dbReference type="NCBI Taxonomy" id="70415"/>
    <lineage>
        <taxon>Eukaryota</taxon>
        <taxon>Metazoa</taxon>
        <taxon>Ecdysozoa</taxon>
        <taxon>Nematoda</taxon>
        <taxon>Enoplea</taxon>
        <taxon>Dorylaimia</taxon>
        <taxon>Trichinellida</taxon>
        <taxon>Trichuridae</taxon>
        <taxon>Trichuris</taxon>
    </lineage>
</organism>
<dbReference type="InterPro" id="IPR020479">
    <property type="entry name" value="HD_metazoa"/>
</dbReference>
<sequence length="328" mass="35537">MDHPGHCRSAEGAFLSQDVGLLLTTPPPAQTNPSTTVYSTSTGCYPSTHDGSSSSPAGSNEPVSHDHTVTDPNSPNDDNQGNGIFPWMKESRPGGRGRAHRTSGPSPNADRKTDDFSLVQKRTRTAYTNHQLVELEKEFHFSRYLSKSRRQELAESLLLSERQIKIWFQNRRMKMKKDERNMKGTDEHHSQVIRNKTMMSAYPTAISSGGHAVSSRRPVSSTMDCLVACDGSYERLAGGPMNGAKVVGNPDAPCGRSFKLTSGQNATSSFPALSPNTITSNFRLASLPPVITLNEGCVPSLIGDPAPQPWVPNAVASAFQHCSLSEGL</sequence>
<evidence type="ECO:0000256" key="8">
    <source>
        <dbReference type="SAM" id="MobiDB-lite"/>
    </source>
</evidence>
<proteinExistence type="predicted"/>
<dbReference type="InterPro" id="IPR017970">
    <property type="entry name" value="Homeobox_CS"/>
</dbReference>
<accession>A0A5S6QHE3</accession>
<evidence type="ECO:0000256" key="3">
    <source>
        <dbReference type="ARBA" id="ARBA00023125"/>
    </source>
</evidence>
<feature type="compositionally biased region" description="Polar residues" evidence="8">
    <location>
        <begin position="31"/>
        <end position="62"/>
    </location>
</feature>
<feature type="region of interest" description="Disordered" evidence="8">
    <location>
        <begin position="18"/>
        <end position="115"/>
    </location>
</feature>
<evidence type="ECO:0000256" key="1">
    <source>
        <dbReference type="ARBA" id="ARBA00004123"/>
    </source>
</evidence>
<dbReference type="PROSITE" id="PS00032">
    <property type="entry name" value="ANTENNAPEDIA"/>
    <property type="match status" value="1"/>
</dbReference>
<name>A0A5S6QHE3_TRIMR</name>
<dbReference type="GO" id="GO:0000978">
    <property type="term" value="F:RNA polymerase II cis-regulatory region sequence-specific DNA binding"/>
    <property type="evidence" value="ECO:0007669"/>
    <property type="project" value="TreeGrafter"/>
</dbReference>
<evidence type="ECO:0000313" key="11">
    <source>
        <dbReference type="WBParaSite" id="TMUE_2000006282.1"/>
    </source>
</evidence>
<dbReference type="PRINTS" id="PR00024">
    <property type="entry name" value="HOMEOBOX"/>
</dbReference>
<feature type="compositionally biased region" description="Polar residues" evidence="8">
    <location>
        <begin position="70"/>
        <end position="82"/>
    </location>
</feature>
<dbReference type="GO" id="GO:0045944">
    <property type="term" value="P:positive regulation of transcription by RNA polymerase II"/>
    <property type="evidence" value="ECO:0007669"/>
    <property type="project" value="UniProtKB-ARBA"/>
</dbReference>
<evidence type="ECO:0000256" key="6">
    <source>
        <dbReference type="PROSITE-ProRule" id="PRU00108"/>
    </source>
</evidence>
<evidence type="ECO:0000259" key="9">
    <source>
        <dbReference type="PROSITE" id="PS50071"/>
    </source>
</evidence>
<keyword evidence="5 6" id="KW-0539">Nucleus</keyword>
<dbReference type="AlphaFoldDB" id="A0A5S6QHE3"/>
<keyword evidence="4 6" id="KW-0371">Homeobox</keyword>
<evidence type="ECO:0000313" key="10">
    <source>
        <dbReference type="Proteomes" id="UP000046395"/>
    </source>
</evidence>
<evidence type="ECO:0000256" key="5">
    <source>
        <dbReference type="ARBA" id="ARBA00023242"/>
    </source>
</evidence>
<dbReference type="PROSITE" id="PS00027">
    <property type="entry name" value="HOMEOBOX_1"/>
    <property type="match status" value="1"/>
</dbReference>
<comment type="subcellular location">
    <subcellularLocation>
        <location evidence="1 6 7">Nucleus</location>
    </subcellularLocation>
</comment>
<evidence type="ECO:0000256" key="7">
    <source>
        <dbReference type="RuleBase" id="RU000682"/>
    </source>
</evidence>
<dbReference type="InterPro" id="IPR001827">
    <property type="entry name" value="Homeobox_Antennapedia_CS"/>
</dbReference>
<dbReference type="PANTHER" id="PTHR45664:SF12">
    <property type="entry name" value="PANCREAS_DUODENUM HOMEOBOX PROTEIN 1"/>
    <property type="match status" value="1"/>
</dbReference>
<evidence type="ECO:0000256" key="4">
    <source>
        <dbReference type="ARBA" id="ARBA00023155"/>
    </source>
</evidence>
<dbReference type="PROSITE" id="PS50071">
    <property type="entry name" value="HOMEOBOX_2"/>
    <property type="match status" value="1"/>
</dbReference>
<dbReference type="WBParaSite" id="TMUE_2000006282.1">
    <property type="protein sequence ID" value="TMUE_2000006282.1"/>
    <property type="gene ID" value="WBGene00289780"/>
</dbReference>
<dbReference type="STRING" id="70415.A0A5S6QHE3"/>
<dbReference type="Pfam" id="PF00046">
    <property type="entry name" value="Homeodomain"/>
    <property type="match status" value="1"/>
</dbReference>
<keyword evidence="10" id="KW-1185">Reference proteome</keyword>
<protein>
    <submittedName>
        <fullName evidence="11">Homeobox domain-containing protein</fullName>
    </submittedName>
</protein>
<dbReference type="SMART" id="SM00389">
    <property type="entry name" value="HOX"/>
    <property type="match status" value="1"/>
</dbReference>
<dbReference type="SUPFAM" id="SSF46689">
    <property type="entry name" value="Homeodomain-like"/>
    <property type="match status" value="1"/>
</dbReference>
<dbReference type="GO" id="GO:0000981">
    <property type="term" value="F:DNA-binding transcription factor activity, RNA polymerase II-specific"/>
    <property type="evidence" value="ECO:0007669"/>
    <property type="project" value="InterPro"/>
</dbReference>
<reference evidence="11" key="1">
    <citation type="submission" date="2019-12" db="UniProtKB">
        <authorList>
            <consortium name="WormBaseParasite"/>
        </authorList>
    </citation>
    <scope>IDENTIFICATION</scope>
</reference>
<dbReference type="PANTHER" id="PTHR45664">
    <property type="entry name" value="PROTEIN ZERKNUELLT 1-RELATED"/>
    <property type="match status" value="1"/>
</dbReference>